<dbReference type="Proteomes" id="UP000722125">
    <property type="component" value="Unassembled WGS sequence"/>
</dbReference>
<keyword evidence="2" id="KW-0812">Transmembrane</keyword>
<feature type="transmembrane region" description="Helical" evidence="2">
    <location>
        <begin position="340"/>
        <end position="358"/>
    </location>
</feature>
<feature type="compositionally biased region" description="Basic and acidic residues" evidence="1">
    <location>
        <begin position="219"/>
        <end position="247"/>
    </location>
</feature>
<feature type="transmembrane region" description="Helical" evidence="2">
    <location>
        <begin position="182"/>
        <end position="204"/>
    </location>
</feature>
<keyword evidence="2" id="KW-0472">Membrane</keyword>
<feature type="transmembrane region" description="Helical" evidence="2">
    <location>
        <begin position="450"/>
        <end position="471"/>
    </location>
</feature>
<feature type="transmembrane region" description="Helical" evidence="2">
    <location>
        <begin position="45"/>
        <end position="64"/>
    </location>
</feature>
<keyword evidence="4" id="KW-1185">Reference proteome</keyword>
<reference evidence="3 4" key="1">
    <citation type="submission" date="2021-05" db="EMBL/GenBank/DDBJ databases">
        <title>Description of Cellulomonas sp. DKR-3 sp. nov.</title>
        <authorList>
            <person name="Dahal R.H."/>
            <person name="Chaudhary D.K."/>
        </authorList>
    </citation>
    <scope>NUCLEOTIDE SEQUENCE [LARGE SCALE GENOMIC DNA]</scope>
    <source>
        <strain evidence="3 4">DKR-3</strain>
    </source>
</reference>
<keyword evidence="2" id="KW-1133">Transmembrane helix</keyword>
<dbReference type="Pfam" id="PF13347">
    <property type="entry name" value="MFS_2"/>
    <property type="match status" value="2"/>
</dbReference>
<dbReference type="PANTHER" id="PTHR11328:SF24">
    <property type="entry name" value="MAJOR FACILITATOR SUPERFAMILY (MFS) PROFILE DOMAIN-CONTAINING PROTEIN"/>
    <property type="match status" value="1"/>
</dbReference>
<feature type="transmembrane region" description="Helical" evidence="2">
    <location>
        <begin position="404"/>
        <end position="430"/>
    </location>
</feature>
<feature type="region of interest" description="Disordered" evidence="1">
    <location>
        <begin position="215"/>
        <end position="257"/>
    </location>
</feature>
<dbReference type="PANTHER" id="PTHR11328">
    <property type="entry name" value="MAJOR FACILITATOR SUPERFAMILY DOMAIN-CONTAINING PROTEIN"/>
    <property type="match status" value="1"/>
</dbReference>
<comment type="caution">
    <text evidence="3">The sequence shown here is derived from an EMBL/GenBank/DDBJ whole genome shotgun (WGS) entry which is preliminary data.</text>
</comment>
<dbReference type="RefSeq" id="WP_214351641.1">
    <property type="nucleotide sequence ID" value="NZ_JAHBOH010000001.1"/>
</dbReference>
<dbReference type="SUPFAM" id="SSF103473">
    <property type="entry name" value="MFS general substrate transporter"/>
    <property type="match status" value="1"/>
</dbReference>
<feature type="transmembrane region" description="Helical" evidence="2">
    <location>
        <begin position="85"/>
        <end position="103"/>
    </location>
</feature>
<feature type="transmembrane region" description="Helical" evidence="2">
    <location>
        <begin position="109"/>
        <end position="130"/>
    </location>
</feature>
<feature type="transmembrane region" description="Helical" evidence="2">
    <location>
        <begin position="277"/>
        <end position="296"/>
    </location>
</feature>
<organism evidence="3 4">
    <name type="scientific">Cellulomonas fulva</name>
    <dbReference type="NCBI Taxonomy" id="2835530"/>
    <lineage>
        <taxon>Bacteria</taxon>
        <taxon>Bacillati</taxon>
        <taxon>Actinomycetota</taxon>
        <taxon>Actinomycetes</taxon>
        <taxon>Micrococcales</taxon>
        <taxon>Cellulomonadaceae</taxon>
        <taxon>Cellulomonas</taxon>
    </lineage>
</organism>
<dbReference type="InterPro" id="IPR036259">
    <property type="entry name" value="MFS_trans_sf"/>
</dbReference>
<feature type="transmembrane region" description="Helical" evidence="2">
    <location>
        <begin position="364"/>
        <end position="383"/>
    </location>
</feature>
<name>A0ABS5TUW4_9CELL</name>
<evidence type="ECO:0000256" key="1">
    <source>
        <dbReference type="SAM" id="MobiDB-lite"/>
    </source>
</evidence>
<evidence type="ECO:0000313" key="4">
    <source>
        <dbReference type="Proteomes" id="UP000722125"/>
    </source>
</evidence>
<protein>
    <submittedName>
        <fullName evidence="3">MFS transporter</fullName>
    </submittedName>
</protein>
<dbReference type="Gene3D" id="1.20.1250.20">
    <property type="entry name" value="MFS general substrate transporter like domains"/>
    <property type="match status" value="1"/>
</dbReference>
<evidence type="ECO:0000313" key="3">
    <source>
        <dbReference type="EMBL" id="MBT0992951.1"/>
    </source>
</evidence>
<proteinExistence type="predicted"/>
<dbReference type="EMBL" id="JAHBOH010000001">
    <property type="protein sequence ID" value="MBT0992951.1"/>
    <property type="molecule type" value="Genomic_DNA"/>
</dbReference>
<evidence type="ECO:0000256" key="2">
    <source>
        <dbReference type="SAM" id="Phobius"/>
    </source>
</evidence>
<accession>A0ABS5TUW4</accession>
<feature type="transmembrane region" description="Helical" evidence="2">
    <location>
        <begin position="14"/>
        <end position="39"/>
    </location>
</feature>
<gene>
    <name evidence="3" type="ORF">KIN34_01425</name>
</gene>
<dbReference type="InterPro" id="IPR039672">
    <property type="entry name" value="MFS_2"/>
</dbReference>
<feature type="transmembrane region" description="Helical" evidence="2">
    <location>
        <begin position="151"/>
        <end position="170"/>
    </location>
</feature>
<sequence length="491" mass="50165">MTRRDTAAIPRRTVVGYALGSVGTGGFGTLPGLVLAYYLTDTLGVAAGVASLVVTVPKLWDVVIDPFIGARSDADAARHGSRRRFLLAGALALPLLFAAVFAAPPAVRGAAAAAWVVVTFVAAATAFSLFQVPYIALPAEIAPDYASRTRLLAPRIAVLAVAILAFGAGGPLVRDAVGGGRAGYAVMGLVCGVTIGLGMLAAWWGAPRRAEVATSAGRLSDEHHGAAHENKHENTHENEHDDQRDGEPAVAAPRPARRGDALRAGVAALRELPAFRALLATFVLQALATGAMLAAAQYVATYTLGSEGAVTVLFAALVAPALLVMPLATRVADRIGKCRALVGSSVLFALAALALVPAREAPGAWVYAPVALAGVAYAGMQLYPLAMLPDVAVVDARERGVDRAGVLGGVWTAGETAGLALGPTLVLALLAVTGFVSRTGDEVVAQPGSALTGVVVAFSALPAVLVGLSLIPLSRYRLTAEIVDDRPEVAA</sequence>
<feature type="transmembrane region" description="Helical" evidence="2">
    <location>
        <begin position="308"/>
        <end position="328"/>
    </location>
</feature>